<dbReference type="InterPro" id="IPR029044">
    <property type="entry name" value="Nucleotide-diphossugar_trans"/>
</dbReference>
<accession>A0A2S0WX40</accession>
<dbReference type="EMBL" id="CP028913">
    <property type="protein sequence ID" value="AWB95774.1"/>
    <property type="molecule type" value="Genomic_DNA"/>
</dbReference>
<dbReference type="Gene3D" id="3.90.550.10">
    <property type="entry name" value="Spore Coat Polysaccharide Biosynthesis Protein SpsA, Chain A"/>
    <property type="match status" value="1"/>
</dbReference>
<keyword evidence="3" id="KW-1185">Reference proteome</keyword>
<dbReference type="RefSeq" id="WP_108595582.1">
    <property type="nucleotide sequence ID" value="NZ_CP028913.1"/>
</dbReference>
<evidence type="ECO:0000259" key="1">
    <source>
        <dbReference type="Pfam" id="PF12804"/>
    </source>
</evidence>
<sequence>MTGNSGASGIVAAQRDAVAHDAIVLAGGRGSRLGGIDKTALTIDGVSLAALAIRAVSNARAVAYVSHAPVPRWVAADRRIRVAGEEPPWGGPVPAIAAGLAGLDDDAQQFTVVLAGDLVGAAPAVAELLARVPYTVDGVIGVDPDGHRQPLLAVYRTPALAAAVADVLGTTGGAPSGSGSRMGRGKGASMRAVLDRLEVRGVALRDSWCADVDTAADAARHGIAVPTGEVRCVRVA</sequence>
<name>A0A2S0WX40_9MICO</name>
<protein>
    <submittedName>
        <fullName evidence="2">Molybdopterin-guanine dinucleotide biosynthesis protein</fullName>
    </submittedName>
</protein>
<reference evidence="2 3" key="1">
    <citation type="submission" date="2018-04" db="EMBL/GenBank/DDBJ databases">
        <authorList>
            <person name="Li J."/>
        </authorList>
    </citation>
    <scope>NUCLEOTIDE SEQUENCE [LARGE SCALE GENOMIC DNA]</scope>
    <source>
        <strain evidence="3">30A</strain>
    </source>
</reference>
<dbReference type="OrthoDB" id="4408226at2"/>
<dbReference type="SUPFAM" id="SSF53448">
    <property type="entry name" value="Nucleotide-diphospho-sugar transferases"/>
    <property type="match status" value="1"/>
</dbReference>
<dbReference type="KEGG" id="agm:DCE93_08950"/>
<dbReference type="InterPro" id="IPR025877">
    <property type="entry name" value="MobA-like_NTP_Trfase"/>
</dbReference>
<dbReference type="Proteomes" id="UP000244729">
    <property type="component" value="Chromosome"/>
</dbReference>
<dbReference type="AlphaFoldDB" id="A0A2S0WX40"/>
<dbReference type="GO" id="GO:0016779">
    <property type="term" value="F:nucleotidyltransferase activity"/>
    <property type="evidence" value="ECO:0007669"/>
    <property type="project" value="UniProtKB-ARBA"/>
</dbReference>
<evidence type="ECO:0000313" key="3">
    <source>
        <dbReference type="Proteomes" id="UP000244729"/>
    </source>
</evidence>
<evidence type="ECO:0000313" key="2">
    <source>
        <dbReference type="EMBL" id="AWB95774.1"/>
    </source>
</evidence>
<gene>
    <name evidence="2" type="ORF">DCE93_08950</name>
</gene>
<proteinExistence type="predicted"/>
<dbReference type="Pfam" id="PF12804">
    <property type="entry name" value="NTP_transf_3"/>
    <property type="match status" value="1"/>
</dbReference>
<organism evidence="2 3">
    <name type="scientific">Agromyces badenianii</name>
    <dbReference type="NCBI Taxonomy" id="2080742"/>
    <lineage>
        <taxon>Bacteria</taxon>
        <taxon>Bacillati</taxon>
        <taxon>Actinomycetota</taxon>
        <taxon>Actinomycetes</taxon>
        <taxon>Micrococcales</taxon>
        <taxon>Microbacteriaceae</taxon>
        <taxon>Agromyces</taxon>
    </lineage>
</organism>
<feature type="domain" description="MobA-like NTP transferase" evidence="1">
    <location>
        <begin position="22"/>
        <end position="170"/>
    </location>
</feature>